<sequence>MQPTAAYRWRGIMKEEEQKHGDTSVLPTGFRRWLEAGNADTPPTDVQIVTSGRRRLPAHSTVLASASPVLESMLHRPRKGGSNREMEIPVLGVPCDAVHAFLRLLYSARCVSPAEEEETVGEHGMHLLVLSHAYGVGWLKRACERVLSSRLTAEGVVDVLVLAQQCDAPRLHLRCMQLLAEDFPAVEQTEAWRFLQDHDPWLELDILRFVEDARLRRRRLRRRKAERRLYMELHETIECLRHIFEDGCAALGRSCREEERARCTNAVTCRGLRQLVRHLAACDGQKRRWCRRCKSLWQLLRLHASTCTKLDDASCKVPLCMQFKLRLQRREGEQEDGDDKWGILVKKVVSARVVSHLVKKQKQRVLYPGDSN</sequence>
<organism evidence="7 8">
    <name type="scientific">Ensete ventricosum</name>
    <name type="common">Abyssinian banana</name>
    <name type="synonym">Musa ensete</name>
    <dbReference type="NCBI Taxonomy" id="4639"/>
    <lineage>
        <taxon>Eukaryota</taxon>
        <taxon>Viridiplantae</taxon>
        <taxon>Streptophyta</taxon>
        <taxon>Embryophyta</taxon>
        <taxon>Tracheophyta</taxon>
        <taxon>Spermatophyta</taxon>
        <taxon>Magnoliopsida</taxon>
        <taxon>Liliopsida</taxon>
        <taxon>Zingiberales</taxon>
        <taxon>Musaceae</taxon>
        <taxon>Ensete</taxon>
    </lineage>
</organism>
<gene>
    <name evidence="7" type="ORF">OPV22_020131</name>
</gene>
<dbReference type="InterPro" id="IPR000210">
    <property type="entry name" value="BTB/POZ_dom"/>
</dbReference>
<dbReference type="AlphaFoldDB" id="A0AAV8Q9H2"/>
<dbReference type="Gene3D" id="3.30.710.10">
    <property type="entry name" value="Potassium Channel Kv1.1, Chain A"/>
    <property type="match status" value="1"/>
</dbReference>
<proteinExistence type="predicted"/>
<dbReference type="InterPro" id="IPR044513">
    <property type="entry name" value="BT1/2/3/4/5"/>
</dbReference>
<dbReference type="SUPFAM" id="SSF54695">
    <property type="entry name" value="POZ domain"/>
    <property type="match status" value="1"/>
</dbReference>
<dbReference type="FunFam" id="1.25.40.420:FF:000012">
    <property type="entry name" value="BTB/POZ and TAZ domain-containing protein 2"/>
    <property type="match status" value="1"/>
</dbReference>
<dbReference type="GO" id="GO:0009751">
    <property type="term" value="P:response to salicylic acid"/>
    <property type="evidence" value="ECO:0007669"/>
    <property type="project" value="UniProtKB-ARBA"/>
</dbReference>
<keyword evidence="8" id="KW-1185">Reference proteome</keyword>
<dbReference type="Pfam" id="PF00651">
    <property type="entry name" value="BTB"/>
    <property type="match status" value="1"/>
</dbReference>
<protein>
    <recommendedName>
        <fullName evidence="6">BTB domain-containing protein</fullName>
    </recommendedName>
</protein>
<feature type="domain" description="BTB" evidence="6">
    <location>
        <begin position="44"/>
        <end position="114"/>
    </location>
</feature>
<comment type="caution">
    <text evidence="7">The sequence shown here is derived from an EMBL/GenBank/DDBJ whole genome shotgun (WGS) entry which is preliminary data.</text>
</comment>
<dbReference type="GO" id="GO:0008270">
    <property type="term" value="F:zinc ion binding"/>
    <property type="evidence" value="ECO:0007669"/>
    <property type="project" value="UniProtKB-KW"/>
</dbReference>
<dbReference type="SMART" id="SM00551">
    <property type="entry name" value="ZnF_TAZ"/>
    <property type="match status" value="1"/>
</dbReference>
<keyword evidence="5" id="KW-0862">Zinc</keyword>
<dbReference type="PANTHER" id="PTHR46287">
    <property type="entry name" value="BTB/POZ AND TAZ DOMAIN-CONTAINING PROTEIN 3-RELATED"/>
    <property type="match status" value="1"/>
</dbReference>
<keyword evidence="2" id="KW-0479">Metal-binding</keyword>
<keyword evidence="4" id="KW-0833">Ubl conjugation pathway</keyword>
<dbReference type="InterPro" id="IPR011333">
    <property type="entry name" value="SKP1/BTB/POZ_sf"/>
</dbReference>
<dbReference type="GO" id="GO:0009725">
    <property type="term" value="P:response to hormone"/>
    <property type="evidence" value="ECO:0007669"/>
    <property type="project" value="UniProtKB-ARBA"/>
</dbReference>
<dbReference type="InterPro" id="IPR035898">
    <property type="entry name" value="TAZ_dom_sf"/>
</dbReference>
<evidence type="ECO:0000256" key="4">
    <source>
        <dbReference type="ARBA" id="ARBA00022786"/>
    </source>
</evidence>
<evidence type="ECO:0000256" key="2">
    <source>
        <dbReference type="ARBA" id="ARBA00022723"/>
    </source>
</evidence>
<dbReference type="GO" id="GO:0006355">
    <property type="term" value="P:regulation of DNA-templated transcription"/>
    <property type="evidence" value="ECO:0007669"/>
    <property type="project" value="UniProtKB-ARBA"/>
</dbReference>
<dbReference type="EMBL" id="JAQQAF010000006">
    <property type="protein sequence ID" value="KAJ8476404.1"/>
    <property type="molecule type" value="Genomic_DNA"/>
</dbReference>
<dbReference type="InterPro" id="IPR000197">
    <property type="entry name" value="Znf_TAZ"/>
</dbReference>
<dbReference type="Pfam" id="PF02135">
    <property type="entry name" value="zf-TAZ"/>
    <property type="match status" value="1"/>
</dbReference>
<evidence type="ECO:0000259" key="6">
    <source>
        <dbReference type="PROSITE" id="PS50097"/>
    </source>
</evidence>
<dbReference type="SMART" id="SM00225">
    <property type="entry name" value="BTB"/>
    <property type="match status" value="1"/>
</dbReference>
<dbReference type="PANTHER" id="PTHR46287:SF4">
    <property type="entry name" value="BTB_POZ AND TAZ DOMAIN-CONTAINING PROTEIN 2"/>
    <property type="match status" value="1"/>
</dbReference>
<dbReference type="Gene3D" id="1.25.40.420">
    <property type="match status" value="1"/>
</dbReference>
<name>A0AAV8Q9H2_ENSVE</name>
<accession>A0AAV8Q9H2</accession>
<dbReference type="GO" id="GO:0005634">
    <property type="term" value="C:nucleus"/>
    <property type="evidence" value="ECO:0007669"/>
    <property type="project" value="TreeGrafter"/>
</dbReference>
<dbReference type="SUPFAM" id="SSF57933">
    <property type="entry name" value="TAZ domain"/>
    <property type="match status" value="1"/>
</dbReference>
<evidence type="ECO:0000313" key="8">
    <source>
        <dbReference type="Proteomes" id="UP001222027"/>
    </source>
</evidence>
<dbReference type="GO" id="GO:0042542">
    <property type="term" value="P:response to hydrogen peroxide"/>
    <property type="evidence" value="ECO:0007669"/>
    <property type="project" value="UniProtKB-ARBA"/>
</dbReference>
<dbReference type="GO" id="GO:0005516">
    <property type="term" value="F:calmodulin binding"/>
    <property type="evidence" value="ECO:0007669"/>
    <property type="project" value="UniProtKB-ARBA"/>
</dbReference>
<reference evidence="7 8" key="1">
    <citation type="submission" date="2022-12" db="EMBL/GenBank/DDBJ databases">
        <title>Chromosome-scale assembly of the Ensete ventricosum genome.</title>
        <authorList>
            <person name="Dussert Y."/>
            <person name="Stocks J."/>
            <person name="Wendawek A."/>
            <person name="Woldeyes F."/>
            <person name="Nichols R.A."/>
            <person name="Borrell J.S."/>
        </authorList>
    </citation>
    <scope>NUCLEOTIDE SEQUENCE [LARGE SCALE GENOMIC DNA]</scope>
    <source>
        <strain evidence="8">cv. Maze</strain>
        <tissue evidence="7">Seeds</tissue>
    </source>
</reference>
<dbReference type="Proteomes" id="UP001222027">
    <property type="component" value="Unassembled WGS sequence"/>
</dbReference>
<dbReference type="PROSITE" id="PS50097">
    <property type="entry name" value="BTB"/>
    <property type="match status" value="1"/>
</dbReference>
<keyword evidence="3" id="KW-0863">Zinc-finger</keyword>
<evidence type="ECO:0000256" key="1">
    <source>
        <dbReference type="ARBA" id="ARBA00004906"/>
    </source>
</evidence>
<evidence type="ECO:0000256" key="3">
    <source>
        <dbReference type="ARBA" id="ARBA00022771"/>
    </source>
</evidence>
<evidence type="ECO:0000313" key="7">
    <source>
        <dbReference type="EMBL" id="KAJ8476404.1"/>
    </source>
</evidence>
<evidence type="ECO:0000256" key="5">
    <source>
        <dbReference type="ARBA" id="ARBA00022833"/>
    </source>
</evidence>
<dbReference type="Gene3D" id="1.20.1020.10">
    <property type="entry name" value="TAZ domain"/>
    <property type="match status" value="1"/>
</dbReference>
<comment type="pathway">
    <text evidence="1">Protein modification; protein ubiquitination.</text>
</comment>